<dbReference type="FunFam" id="3.30.160.60:FF:001506">
    <property type="entry name" value="Zinc finger protein"/>
    <property type="match status" value="1"/>
</dbReference>
<feature type="domain" description="THAP-type" evidence="15">
    <location>
        <begin position="1"/>
        <end position="77"/>
    </location>
</feature>
<dbReference type="GO" id="GO:0001228">
    <property type="term" value="F:DNA-binding transcription activator activity, RNA polymerase II-specific"/>
    <property type="evidence" value="ECO:0007669"/>
    <property type="project" value="TreeGrafter"/>
</dbReference>
<name>A0A8R2A447_ACYPI</name>
<feature type="region of interest" description="Disordered" evidence="13">
    <location>
        <begin position="115"/>
        <end position="168"/>
    </location>
</feature>
<evidence type="ECO:0000256" key="9">
    <source>
        <dbReference type="ARBA" id="ARBA00023163"/>
    </source>
</evidence>
<dbReference type="InterPro" id="IPR036236">
    <property type="entry name" value="Znf_C2H2_sf"/>
</dbReference>
<accession>A0A8R2A447</accession>
<feature type="domain" description="C2H2-type" evidence="14">
    <location>
        <begin position="431"/>
        <end position="458"/>
    </location>
</feature>
<protein>
    <submittedName>
        <fullName evidence="16">Uncharacterized protein</fullName>
    </submittedName>
</protein>
<dbReference type="FunFam" id="3.30.160.60:FF:000295">
    <property type="entry name" value="zinc finger protein 19"/>
    <property type="match status" value="1"/>
</dbReference>
<dbReference type="FunFam" id="3.30.160.60:FF:000016">
    <property type="entry name" value="zinc finger protein 37 homolog"/>
    <property type="match status" value="1"/>
</dbReference>
<dbReference type="InterPro" id="IPR006612">
    <property type="entry name" value="THAP_Znf"/>
</dbReference>
<evidence type="ECO:0000256" key="10">
    <source>
        <dbReference type="ARBA" id="ARBA00023242"/>
    </source>
</evidence>
<dbReference type="PROSITE" id="PS00028">
    <property type="entry name" value="ZINC_FINGER_C2H2_1"/>
    <property type="match status" value="10"/>
</dbReference>
<reference evidence="17" key="1">
    <citation type="submission" date="2010-06" db="EMBL/GenBank/DDBJ databases">
        <authorList>
            <person name="Jiang H."/>
            <person name="Abraham K."/>
            <person name="Ali S."/>
            <person name="Alsbrooks S.L."/>
            <person name="Anim B.N."/>
            <person name="Anosike U.S."/>
            <person name="Attaway T."/>
            <person name="Bandaranaike D.P."/>
            <person name="Battles P.K."/>
            <person name="Bell S.N."/>
            <person name="Bell A.V."/>
            <person name="Beltran B."/>
            <person name="Bickham C."/>
            <person name="Bustamante Y."/>
            <person name="Caleb T."/>
            <person name="Canada A."/>
            <person name="Cardenas V."/>
            <person name="Carter K."/>
            <person name="Chacko J."/>
            <person name="Chandrabose M.N."/>
            <person name="Chavez D."/>
            <person name="Chavez A."/>
            <person name="Chen L."/>
            <person name="Chu H.-S."/>
            <person name="Claassen K.J."/>
            <person name="Cockrell R."/>
            <person name="Collins M."/>
            <person name="Cooper J.A."/>
            <person name="Cree A."/>
            <person name="Curry S.M."/>
            <person name="Da Y."/>
            <person name="Dao M.D."/>
            <person name="Das B."/>
            <person name="Davila M.-L."/>
            <person name="Davy-Carroll L."/>
            <person name="Denson S."/>
            <person name="Dinh H."/>
            <person name="Ebong V.E."/>
            <person name="Edwards J.R."/>
            <person name="Egan A."/>
            <person name="El-Daye J."/>
            <person name="Escobedo L."/>
            <person name="Fernandez S."/>
            <person name="Fernando P.R."/>
            <person name="Flagg N."/>
            <person name="Forbes L.D."/>
            <person name="Fowler R.G."/>
            <person name="Fu Q."/>
            <person name="Gabisi R.A."/>
            <person name="Ganer J."/>
            <person name="Garbino Pronczuk A."/>
            <person name="Garcia R.M."/>
            <person name="Garner T."/>
            <person name="Garrett T.E."/>
            <person name="Gonzalez D.A."/>
            <person name="Hamid H."/>
            <person name="Hawkins E.S."/>
            <person name="Hirani K."/>
            <person name="Hogues M.E."/>
            <person name="Hollins B."/>
            <person name="Hsiao C.-H."/>
            <person name="Jabil R."/>
            <person name="James M.L."/>
            <person name="Jhangiani S.N."/>
            <person name="Johnson B."/>
            <person name="Johnson Q."/>
            <person name="Joshi V."/>
            <person name="Kalu J.B."/>
            <person name="Kam C."/>
            <person name="Kashfia A."/>
            <person name="Keebler J."/>
            <person name="Kisamo H."/>
            <person name="Kovar C.L."/>
            <person name="Lago L.A."/>
            <person name="Lai C.-Y."/>
            <person name="Laidlaw J."/>
            <person name="Lara F."/>
            <person name="Le T.-K."/>
            <person name="Lee S.L."/>
            <person name="Legall F.H."/>
            <person name="Lemon S.J."/>
            <person name="Lewis L.R."/>
            <person name="Li B."/>
            <person name="Liu Y."/>
            <person name="Liu Y.-S."/>
            <person name="Lopez J."/>
            <person name="Lozado R.J."/>
            <person name="Lu J."/>
            <person name="Madu R.C."/>
            <person name="Maheshwari M."/>
            <person name="Maheshwari R."/>
            <person name="Malloy K."/>
            <person name="Martinez E."/>
            <person name="Mathew T."/>
            <person name="Mercado I.C."/>
            <person name="Mercado C."/>
            <person name="Meyer B."/>
            <person name="Montgomery K."/>
            <person name="Morgan M.B."/>
            <person name="Munidasa M."/>
            <person name="Nazareth L.V."/>
            <person name="Nelson J."/>
            <person name="Ng B.M."/>
            <person name="Nguyen N.B."/>
            <person name="Nguyen P.Q."/>
            <person name="Nguyen T."/>
            <person name="Obregon M."/>
            <person name="Okwuonu G.O."/>
            <person name="Onwere C.G."/>
            <person name="Orozco G."/>
            <person name="Parra A."/>
            <person name="Patel S."/>
            <person name="Patil S."/>
            <person name="Perez A."/>
            <person name="Perez Y."/>
            <person name="Pham C."/>
            <person name="Primus E.L."/>
            <person name="Pu L.-L."/>
            <person name="Puazo M."/>
            <person name="Qin X."/>
            <person name="Quiroz J.B."/>
            <person name="Reese J."/>
            <person name="Richards S."/>
            <person name="Rives C.M."/>
            <person name="Robberts R."/>
            <person name="Ruiz S.J."/>
            <person name="Ruiz M.J."/>
            <person name="Santibanez J."/>
            <person name="Schneider B.W."/>
            <person name="Sisson I."/>
            <person name="Smith M."/>
            <person name="Sodergren E."/>
            <person name="Song X.-Z."/>
            <person name="Song B.B."/>
            <person name="Summersgill H."/>
            <person name="Thelus R."/>
            <person name="Thornton R.D."/>
            <person name="Trejos Z.Y."/>
            <person name="Usmani K."/>
            <person name="Vattathil S."/>
            <person name="Villasana D."/>
            <person name="Walker D.L."/>
            <person name="Wang S."/>
            <person name="Wang K."/>
            <person name="White C.S."/>
            <person name="Williams A.C."/>
            <person name="Williamson J."/>
            <person name="Wilson K."/>
            <person name="Woghiren I.O."/>
            <person name="Woodworth J.R."/>
            <person name="Worley K.C."/>
            <person name="Wright R.A."/>
            <person name="Wu W."/>
            <person name="Young L."/>
            <person name="Zhang L."/>
            <person name="Zhang J."/>
            <person name="Zhu Y."/>
            <person name="Muzny D.M."/>
            <person name="Weinstock G."/>
            <person name="Gibbs R.A."/>
        </authorList>
    </citation>
    <scope>NUCLEOTIDE SEQUENCE [LARGE SCALE GENOMIC DNA]</scope>
    <source>
        <strain evidence="17">LSR1</strain>
    </source>
</reference>
<keyword evidence="6" id="KW-0862">Zinc</keyword>
<evidence type="ECO:0000256" key="11">
    <source>
        <dbReference type="PROSITE-ProRule" id="PRU00042"/>
    </source>
</evidence>
<keyword evidence="8 12" id="KW-0238">DNA-binding</keyword>
<keyword evidence="5 11" id="KW-0863">Zinc-finger</keyword>
<dbReference type="Pfam" id="PF13894">
    <property type="entry name" value="zf-C2H2_4"/>
    <property type="match status" value="1"/>
</dbReference>
<dbReference type="Pfam" id="PF00096">
    <property type="entry name" value="zf-C2H2"/>
    <property type="match status" value="8"/>
</dbReference>
<proteinExistence type="inferred from homology"/>
<feature type="domain" description="C2H2-type" evidence="14">
    <location>
        <begin position="487"/>
        <end position="514"/>
    </location>
</feature>
<dbReference type="Proteomes" id="UP000007819">
    <property type="component" value="Chromosome A1"/>
</dbReference>
<evidence type="ECO:0000256" key="8">
    <source>
        <dbReference type="ARBA" id="ARBA00023125"/>
    </source>
</evidence>
<dbReference type="FunFam" id="3.30.160.60:FF:000848">
    <property type="entry name" value="Zinc finger protein 35"/>
    <property type="match status" value="1"/>
</dbReference>
<dbReference type="Gene3D" id="3.30.160.60">
    <property type="entry name" value="Classic Zinc Finger"/>
    <property type="match status" value="10"/>
</dbReference>
<evidence type="ECO:0000313" key="16">
    <source>
        <dbReference type="EnsemblMetazoa" id="XP_001947779.2"/>
    </source>
</evidence>
<evidence type="ECO:0000256" key="7">
    <source>
        <dbReference type="ARBA" id="ARBA00023015"/>
    </source>
</evidence>
<dbReference type="RefSeq" id="XP_001947779.2">
    <property type="nucleotide sequence ID" value="XM_001947744.4"/>
</dbReference>
<dbReference type="PANTHER" id="PTHR24393">
    <property type="entry name" value="ZINC FINGER PROTEIN"/>
    <property type="match status" value="1"/>
</dbReference>
<evidence type="ECO:0000256" key="2">
    <source>
        <dbReference type="ARBA" id="ARBA00006991"/>
    </source>
</evidence>
<evidence type="ECO:0000313" key="17">
    <source>
        <dbReference type="Proteomes" id="UP000007819"/>
    </source>
</evidence>
<dbReference type="PROSITE" id="PS50157">
    <property type="entry name" value="ZINC_FINGER_C2H2_2"/>
    <property type="match status" value="10"/>
</dbReference>
<feature type="domain" description="C2H2-type" evidence="14">
    <location>
        <begin position="266"/>
        <end position="293"/>
    </location>
</feature>
<feature type="domain" description="C2H2-type" evidence="14">
    <location>
        <begin position="322"/>
        <end position="344"/>
    </location>
</feature>
<keyword evidence="3" id="KW-0479">Metal-binding</keyword>
<evidence type="ECO:0000256" key="12">
    <source>
        <dbReference type="PROSITE-ProRule" id="PRU00309"/>
    </source>
</evidence>
<dbReference type="EnsemblMetazoa" id="XM_001947744.5">
    <property type="protein sequence ID" value="XP_001947779.2"/>
    <property type="gene ID" value="LOC100164840"/>
</dbReference>
<evidence type="ECO:0000256" key="6">
    <source>
        <dbReference type="ARBA" id="ARBA00022833"/>
    </source>
</evidence>
<organism evidence="16 17">
    <name type="scientific">Acyrthosiphon pisum</name>
    <name type="common">Pea aphid</name>
    <dbReference type="NCBI Taxonomy" id="7029"/>
    <lineage>
        <taxon>Eukaryota</taxon>
        <taxon>Metazoa</taxon>
        <taxon>Ecdysozoa</taxon>
        <taxon>Arthropoda</taxon>
        <taxon>Hexapoda</taxon>
        <taxon>Insecta</taxon>
        <taxon>Pterygota</taxon>
        <taxon>Neoptera</taxon>
        <taxon>Paraneoptera</taxon>
        <taxon>Hemiptera</taxon>
        <taxon>Sternorrhyncha</taxon>
        <taxon>Aphidomorpha</taxon>
        <taxon>Aphidoidea</taxon>
        <taxon>Aphididae</taxon>
        <taxon>Macrosiphini</taxon>
        <taxon>Acyrthosiphon</taxon>
    </lineage>
</organism>
<keyword evidence="10" id="KW-0539">Nucleus</keyword>
<keyword evidence="17" id="KW-1185">Reference proteome</keyword>
<dbReference type="Gene3D" id="6.20.210.20">
    <property type="entry name" value="THAP domain"/>
    <property type="match status" value="1"/>
</dbReference>
<evidence type="ECO:0000256" key="5">
    <source>
        <dbReference type="ARBA" id="ARBA00022771"/>
    </source>
</evidence>
<dbReference type="InterPro" id="IPR038441">
    <property type="entry name" value="THAP_Znf_sf"/>
</dbReference>
<feature type="domain" description="C2H2-type" evidence="14">
    <location>
        <begin position="515"/>
        <end position="540"/>
    </location>
</feature>
<feature type="domain" description="C2H2-type" evidence="14">
    <location>
        <begin position="294"/>
        <end position="321"/>
    </location>
</feature>
<feature type="domain" description="C2H2-type" evidence="14">
    <location>
        <begin position="459"/>
        <end position="486"/>
    </location>
</feature>
<dbReference type="FunFam" id="3.30.160.60:FF:002343">
    <property type="entry name" value="Zinc finger protein 33A"/>
    <property type="match status" value="1"/>
</dbReference>
<dbReference type="Pfam" id="PF05485">
    <property type="entry name" value="THAP"/>
    <property type="match status" value="1"/>
</dbReference>
<dbReference type="PROSITE" id="PS50950">
    <property type="entry name" value="ZF_THAP"/>
    <property type="match status" value="1"/>
</dbReference>
<evidence type="ECO:0000256" key="4">
    <source>
        <dbReference type="ARBA" id="ARBA00022737"/>
    </source>
</evidence>
<dbReference type="GO" id="GO:0008270">
    <property type="term" value="F:zinc ion binding"/>
    <property type="evidence" value="ECO:0007669"/>
    <property type="project" value="UniProtKB-KW"/>
</dbReference>
<feature type="domain" description="C2H2-type" evidence="14">
    <location>
        <begin position="238"/>
        <end position="265"/>
    </location>
</feature>
<dbReference type="GO" id="GO:0000978">
    <property type="term" value="F:RNA polymerase II cis-regulatory region sequence-specific DNA binding"/>
    <property type="evidence" value="ECO:0007669"/>
    <property type="project" value="TreeGrafter"/>
</dbReference>
<dbReference type="KEGG" id="api:100164840"/>
<feature type="domain" description="C2H2-type" evidence="14">
    <location>
        <begin position="403"/>
        <end position="430"/>
    </location>
</feature>
<dbReference type="OrthoDB" id="9936054at2759"/>
<dbReference type="FunFam" id="3.30.160.60:FF:003288">
    <property type="entry name" value="Uncharacterized protein"/>
    <property type="match status" value="1"/>
</dbReference>
<evidence type="ECO:0000256" key="3">
    <source>
        <dbReference type="ARBA" id="ARBA00022723"/>
    </source>
</evidence>
<evidence type="ECO:0000256" key="13">
    <source>
        <dbReference type="SAM" id="MobiDB-lite"/>
    </source>
</evidence>
<dbReference type="FunFam" id="3.30.160.60:FF:001498">
    <property type="entry name" value="Zinc finger protein 404"/>
    <property type="match status" value="3"/>
</dbReference>
<feature type="domain" description="C2H2-type" evidence="14">
    <location>
        <begin position="375"/>
        <end position="402"/>
    </location>
</feature>
<dbReference type="SMART" id="SM00355">
    <property type="entry name" value="ZnF_C2H2"/>
    <property type="match status" value="10"/>
</dbReference>
<keyword evidence="9" id="KW-0804">Transcription</keyword>
<dbReference type="SMART" id="SM00980">
    <property type="entry name" value="THAP"/>
    <property type="match status" value="1"/>
</dbReference>
<dbReference type="GeneID" id="100164840"/>
<dbReference type="SUPFAM" id="SSF57716">
    <property type="entry name" value="Glucocorticoid receptor-like (DNA-binding domain)"/>
    <property type="match status" value="1"/>
</dbReference>
<dbReference type="SMART" id="SM00692">
    <property type="entry name" value="DM3"/>
    <property type="match status" value="1"/>
</dbReference>
<comment type="subcellular location">
    <subcellularLocation>
        <location evidence="1">Nucleus</location>
    </subcellularLocation>
</comment>
<dbReference type="InterPro" id="IPR013087">
    <property type="entry name" value="Znf_C2H2_type"/>
</dbReference>
<dbReference type="SUPFAM" id="SSF57667">
    <property type="entry name" value="beta-beta-alpha zinc fingers"/>
    <property type="match status" value="5"/>
</dbReference>
<dbReference type="GO" id="GO:0005634">
    <property type="term" value="C:nucleus"/>
    <property type="evidence" value="ECO:0007669"/>
    <property type="project" value="UniProtKB-SubCell"/>
</dbReference>
<keyword evidence="4" id="KW-0677">Repeat</keyword>
<dbReference type="PANTHER" id="PTHR24393:SF163">
    <property type="entry name" value="GASTRULA ZINC FINGER PROTEIN XLCGF7.1-LIKE"/>
    <property type="match status" value="1"/>
</dbReference>
<sequence length="540" mass="61179">MVHRCILCCSASNTHKDVSFHQFPKNETIRSIWIDSLSIKEVVKDWHRICSAHFSPDHFTFKNERKILKLGAIPKMKEVKDEVGSCETSLEHDVNLMNNSVIDVDCCPDIDVSNEYPPSTSKSPSKNTKKKKKKSKVVNSKEVMSPKKSNKCKLQTSDKEYSKNDTPQSVETEVGTYVSNNYIGEDGGKKLEFFDSLDDHTSEYRTMTDTGMYFGQYCNQTSNNAYGDKNVLTGNTPLQCDFCFKTFAYRSNLLVHRRTHTGEKPYGCDVCGLAFMMQSHLVRHQRTHTGEKPYACDVCGKSFSEEGTLVKHKRTHTGEKPYECDACGRSFSERNKLVRHKRTHPSSINAYSDKNVLTGNTPLQCDLTVTDRKTYECDVCGLTVHSLSNLIRHQRKHTGEKPYACDVCGKSFSQQNHLVAHNRTHTGEKPFVCDVCSRSFSEKKHLVTHTRTHTGEKPYACEVCGKSFSHKHNLVTHNRTHTGEKPYACNVCGRSFSDKGSLVKHNRTHTGERPFGCGQCEKKFSTGRDCKRHTLSVHAK</sequence>
<evidence type="ECO:0000259" key="14">
    <source>
        <dbReference type="PROSITE" id="PS50157"/>
    </source>
</evidence>
<keyword evidence="7" id="KW-0805">Transcription regulation</keyword>
<feature type="compositionally biased region" description="Basic residues" evidence="13">
    <location>
        <begin position="127"/>
        <end position="136"/>
    </location>
</feature>
<evidence type="ECO:0000256" key="1">
    <source>
        <dbReference type="ARBA" id="ARBA00004123"/>
    </source>
</evidence>
<comment type="similarity">
    <text evidence="2">Belongs to the krueppel C2H2-type zinc-finger protein family.</text>
</comment>
<dbReference type="AlphaFoldDB" id="A0A8R2A447"/>
<evidence type="ECO:0000259" key="15">
    <source>
        <dbReference type="PROSITE" id="PS50950"/>
    </source>
</evidence>
<reference evidence="16" key="2">
    <citation type="submission" date="2022-06" db="UniProtKB">
        <authorList>
            <consortium name="EnsemblMetazoa"/>
        </authorList>
    </citation>
    <scope>IDENTIFICATION</scope>
</reference>